<evidence type="ECO:0000313" key="16">
    <source>
        <dbReference type="EnsemblMetazoa" id="SCAU003233-PB"/>
    </source>
</evidence>
<comment type="function">
    <text evidence="2">May be involved in the metabolism of insect hormones and in the breakdown of synthetic insecticides.</text>
</comment>
<dbReference type="Proteomes" id="UP000095300">
    <property type="component" value="Unassembled WGS sequence"/>
</dbReference>
<evidence type="ECO:0000313" key="17">
    <source>
        <dbReference type="Proteomes" id="UP000095300"/>
    </source>
</evidence>
<keyword evidence="6 14" id="KW-0349">Heme</keyword>
<keyword evidence="12" id="KW-0503">Monooxygenase</keyword>
<dbReference type="InterPro" id="IPR001128">
    <property type="entry name" value="Cyt_P450"/>
</dbReference>
<dbReference type="VEuPathDB" id="VectorBase:SCAU003233"/>
<evidence type="ECO:0000256" key="14">
    <source>
        <dbReference type="PIRSR" id="PIRSR602402-1"/>
    </source>
</evidence>
<dbReference type="PRINTS" id="PR00464">
    <property type="entry name" value="EP450II"/>
</dbReference>
<keyword evidence="10" id="KW-0560">Oxidoreductase</keyword>
<evidence type="ECO:0000256" key="5">
    <source>
        <dbReference type="ARBA" id="ARBA00010617"/>
    </source>
</evidence>
<comment type="subcellular location">
    <subcellularLocation>
        <location evidence="4">Endoplasmic reticulum membrane</location>
        <topology evidence="4">Peripheral membrane protein</topology>
    </subcellularLocation>
    <subcellularLocation>
        <location evidence="3">Microsome membrane</location>
        <topology evidence="3">Peripheral membrane protein</topology>
    </subcellularLocation>
</comment>
<comment type="similarity">
    <text evidence="5">Belongs to the cytochrome P450 family.</text>
</comment>
<evidence type="ECO:0000256" key="7">
    <source>
        <dbReference type="ARBA" id="ARBA00022723"/>
    </source>
</evidence>
<keyword evidence="13 15" id="KW-0472">Membrane</keyword>
<feature type="transmembrane region" description="Helical" evidence="15">
    <location>
        <begin position="6"/>
        <end position="25"/>
    </location>
</feature>
<evidence type="ECO:0000256" key="9">
    <source>
        <dbReference type="ARBA" id="ARBA00022848"/>
    </source>
</evidence>
<evidence type="ECO:0000256" key="4">
    <source>
        <dbReference type="ARBA" id="ARBA00004406"/>
    </source>
</evidence>
<evidence type="ECO:0000256" key="2">
    <source>
        <dbReference type="ARBA" id="ARBA00003690"/>
    </source>
</evidence>
<keyword evidence="17" id="KW-1185">Reference proteome</keyword>
<protein>
    <recommendedName>
        <fullName evidence="18">Cytochrome P450</fullName>
    </recommendedName>
</protein>
<dbReference type="Pfam" id="PF00067">
    <property type="entry name" value="p450"/>
    <property type="match status" value="1"/>
</dbReference>
<dbReference type="InterPro" id="IPR050476">
    <property type="entry name" value="Insect_CytP450_Detox"/>
</dbReference>
<evidence type="ECO:0000256" key="8">
    <source>
        <dbReference type="ARBA" id="ARBA00022824"/>
    </source>
</evidence>
<gene>
    <name evidence="16" type="primary">106089986</name>
</gene>
<dbReference type="AlphaFoldDB" id="A0A1I8NYN7"/>
<organism evidence="16 17">
    <name type="scientific">Stomoxys calcitrans</name>
    <name type="common">Stable fly</name>
    <name type="synonym">Conops calcitrans</name>
    <dbReference type="NCBI Taxonomy" id="35570"/>
    <lineage>
        <taxon>Eukaryota</taxon>
        <taxon>Metazoa</taxon>
        <taxon>Ecdysozoa</taxon>
        <taxon>Arthropoda</taxon>
        <taxon>Hexapoda</taxon>
        <taxon>Insecta</taxon>
        <taxon>Pterygota</taxon>
        <taxon>Neoptera</taxon>
        <taxon>Endopterygota</taxon>
        <taxon>Diptera</taxon>
        <taxon>Brachycera</taxon>
        <taxon>Muscomorpha</taxon>
        <taxon>Muscoidea</taxon>
        <taxon>Muscidae</taxon>
        <taxon>Stomoxys</taxon>
    </lineage>
</organism>
<dbReference type="GO" id="GO:0005789">
    <property type="term" value="C:endoplasmic reticulum membrane"/>
    <property type="evidence" value="ECO:0007669"/>
    <property type="project" value="UniProtKB-SubCell"/>
</dbReference>
<dbReference type="GO" id="GO:0004497">
    <property type="term" value="F:monooxygenase activity"/>
    <property type="evidence" value="ECO:0007669"/>
    <property type="project" value="UniProtKB-KW"/>
</dbReference>
<dbReference type="GO" id="GO:0020037">
    <property type="term" value="F:heme binding"/>
    <property type="evidence" value="ECO:0007669"/>
    <property type="project" value="InterPro"/>
</dbReference>
<sequence>MSPETVVLISLWLIATLFGLIYLFLRWNFNYWSYFKVNGPKPDIYFGNLPSAVTKKRHVIYDIWNIYDVYKHTDYFVGIFKNRTPQLMILNPQMAKQIYVKDFKHFYDNEASTMVDEKVDFLFGNNPFSSSGEKWKQRRSEIVPGLTLNRIKAMFPITLEICKRMNVFIEGQIKNPSLEGTNAKDLTSRFMADIIADCIMGIQSDSFRDSNSPLLVLREKMFQYSPVYSIIVGLLPVIHKLKKMRFITKEYETYFVGLMETAINIRKAGTETKVRCDFLNYMLQLQQKKNLTNMEVCAHSMTFLLDGFETVSSILAHTLLMLARYPLIQQKLRQEITDKLGKNRDFGIIHELPYLNACIHESLRIFPVDFASTKICTEPIELINKNGTTFKVPRGMIVIIPKYPIMMDDEYYPDACEFQPERFLEDNGGIKQYFNKGLYWCYGDGPRICVTFGFVQIKAALVEILTKFKVKPNPKTRNDYTFDPTYFLARLKGGIFLDFEAI</sequence>
<evidence type="ECO:0000256" key="10">
    <source>
        <dbReference type="ARBA" id="ARBA00023002"/>
    </source>
</evidence>
<evidence type="ECO:0000256" key="6">
    <source>
        <dbReference type="ARBA" id="ARBA00022617"/>
    </source>
</evidence>
<keyword evidence="15" id="KW-1133">Transmembrane helix</keyword>
<keyword evidence="8" id="KW-0256">Endoplasmic reticulum</keyword>
<dbReference type="PRINTS" id="PR00385">
    <property type="entry name" value="P450"/>
</dbReference>
<evidence type="ECO:0000256" key="12">
    <source>
        <dbReference type="ARBA" id="ARBA00023033"/>
    </source>
</evidence>
<dbReference type="GO" id="GO:0016705">
    <property type="term" value="F:oxidoreductase activity, acting on paired donors, with incorporation or reduction of molecular oxygen"/>
    <property type="evidence" value="ECO:0007669"/>
    <property type="project" value="InterPro"/>
</dbReference>
<dbReference type="InterPro" id="IPR036396">
    <property type="entry name" value="Cyt_P450_sf"/>
</dbReference>
<proteinExistence type="inferred from homology"/>
<evidence type="ECO:0000256" key="1">
    <source>
        <dbReference type="ARBA" id="ARBA00001971"/>
    </source>
</evidence>
<accession>A0A1I8NYN7</accession>
<dbReference type="SUPFAM" id="SSF48264">
    <property type="entry name" value="Cytochrome P450"/>
    <property type="match status" value="1"/>
</dbReference>
<evidence type="ECO:0000256" key="3">
    <source>
        <dbReference type="ARBA" id="ARBA00004174"/>
    </source>
</evidence>
<dbReference type="PANTHER" id="PTHR24292:SF84">
    <property type="entry name" value="CYTOCHROME P450 28A5-RELATED"/>
    <property type="match status" value="1"/>
</dbReference>
<keyword evidence="11 14" id="KW-0408">Iron</keyword>
<dbReference type="PANTHER" id="PTHR24292">
    <property type="entry name" value="CYTOCHROME P450"/>
    <property type="match status" value="1"/>
</dbReference>
<evidence type="ECO:0008006" key="18">
    <source>
        <dbReference type="Google" id="ProtNLM"/>
    </source>
</evidence>
<reference evidence="16" key="1">
    <citation type="submission" date="2020-05" db="UniProtKB">
        <authorList>
            <consortium name="EnsemblMetazoa"/>
        </authorList>
    </citation>
    <scope>IDENTIFICATION</scope>
    <source>
        <strain evidence="16">USDA</strain>
    </source>
</reference>
<keyword evidence="15" id="KW-0812">Transmembrane</keyword>
<dbReference type="CDD" id="cd11056">
    <property type="entry name" value="CYP6-like"/>
    <property type="match status" value="1"/>
</dbReference>
<keyword evidence="7 14" id="KW-0479">Metal-binding</keyword>
<keyword evidence="9" id="KW-0492">Microsome</keyword>
<dbReference type="OrthoDB" id="2789670at2759"/>
<evidence type="ECO:0000256" key="13">
    <source>
        <dbReference type="ARBA" id="ARBA00023136"/>
    </source>
</evidence>
<dbReference type="GO" id="GO:0005506">
    <property type="term" value="F:iron ion binding"/>
    <property type="evidence" value="ECO:0007669"/>
    <property type="project" value="InterPro"/>
</dbReference>
<dbReference type="InterPro" id="IPR002402">
    <property type="entry name" value="Cyt_P450_E_grp-II"/>
</dbReference>
<name>A0A1I8NYN7_STOCA</name>
<evidence type="ECO:0000256" key="15">
    <source>
        <dbReference type="SAM" id="Phobius"/>
    </source>
</evidence>
<evidence type="ECO:0000256" key="11">
    <source>
        <dbReference type="ARBA" id="ARBA00023004"/>
    </source>
</evidence>
<dbReference type="Gene3D" id="1.10.630.10">
    <property type="entry name" value="Cytochrome P450"/>
    <property type="match status" value="1"/>
</dbReference>
<dbReference type="EnsemblMetazoa" id="SCAU003233-RB">
    <property type="protein sequence ID" value="SCAU003233-PB"/>
    <property type="gene ID" value="SCAU003233"/>
</dbReference>
<comment type="cofactor">
    <cofactor evidence="1 14">
        <name>heme</name>
        <dbReference type="ChEBI" id="CHEBI:30413"/>
    </cofactor>
</comment>
<feature type="binding site" description="axial binding residue" evidence="14">
    <location>
        <position position="449"/>
    </location>
    <ligand>
        <name>heme</name>
        <dbReference type="ChEBI" id="CHEBI:30413"/>
    </ligand>
    <ligandPart>
        <name>Fe</name>
        <dbReference type="ChEBI" id="CHEBI:18248"/>
    </ligandPart>
</feature>